<evidence type="ECO:0000256" key="2">
    <source>
        <dbReference type="SAM" id="Phobius"/>
    </source>
</evidence>
<name>A0A1Q9GEE8_9GAMM</name>
<gene>
    <name evidence="3" type="ORF">BIT28_06145</name>
</gene>
<feature type="transmembrane region" description="Helical" evidence="2">
    <location>
        <begin position="62"/>
        <end position="81"/>
    </location>
</feature>
<evidence type="ECO:0000313" key="4">
    <source>
        <dbReference type="Proteomes" id="UP000186905"/>
    </source>
</evidence>
<keyword evidence="2" id="KW-1133">Transmembrane helix</keyword>
<keyword evidence="2" id="KW-0812">Transmembrane</keyword>
<evidence type="ECO:0000256" key="1">
    <source>
        <dbReference type="SAM" id="MobiDB-lite"/>
    </source>
</evidence>
<protein>
    <submittedName>
        <fullName evidence="3">Uncharacterized protein</fullName>
    </submittedName>
</protein>
<dbReference type="STRING" id="1903952.BIT28_06145"/>
<organism evidence="3 4">
    <name type="scientific">Photobacterium proteolyticum</name>
    <dbReference type="NCBI Taxonomy" id="1903952"/>
    <lineage>
        <taxon>Bacteria</taxon>
        <taxon>Pseudomonadati</taxon>
        <taxon>Pseudomonadota</taxon>
        <taxon>Gammaproteobacteria</taxon>
        <taxon>Vibrionales</taxon>
        <taxon>Vibrionaceae</taxon>
        <taxon>Photobacterium</taxon>
    </lineage>
</organism>
<reference evidence="3 4" key="1">
    <citation type="submission" date="2016-09" db="EMBL/GenBank/DDBJ databases">
        <title>Photobacterium proteolyticum sp. nov. a protease producing bacterium isolated from ocean sediments of Laizhou Bay.</title>
        <authorList>
            <person name="Li Y."/>
        </authorList>
    </citation>
    <scope>NUCLEOTIDE SEQUENCE [LARGE SCALE GENOMIC DNA]</scope>
    <source>
        <strain evidence="3 4">13-12</strain>
    </source>
</reference>
<evidence type="ECO:0000313" key="3">
    <source>
        <dbReference type="EMBL" id="OLQ72771.1"/>
    </source>
</evidence>
<feature type="transmembrane region" description="Helical" evidence="2">
    <location>
        <begin position="101"/>
        <end position="124"/>
    </location>
</feature>
<feature type="transmembrane region" description="Helical" evidence="2">
    <location>
        <begin position="144"/>
        <end position="161"/>
    </location>
</feature>
<dbReference type="RefSeq" id="WP_075766787.1">
    <property type="nucleotide sequence ID" value="NZ_MJIL01000090.1"/>
</dbReference>
<accession>A0A1Q9GEE8</accession>
<dbReference type="OrthoDB" id="5813954at2"/>
<keyword evidence="4" id="KW-1185">Reference proteome</keyword>
<dbReference type="Proteomes" id="UP000186905">
    <property type="component" value="Unassembled WGS sequence"/>
</dbReference>
<feature type="transmembrane region" description="Helical" evidence="2">
    <location>
        <begin position="167"/>
        <end position="188"/>
    </location>
</feature>
<feature type="region of interest" description="Disordered" evidence="1">
    <location>
        <begin position="1"/>
        <end position="23"/>
    </location>
</feature>
<comment type="caution">
    <text evidence="3">The sequence shown here is derived from an EMBL/GenBank/DDBJ whole genome shotgun (WGS) entry which is preliminary data.</text>
</comment>
<dbReference type="EMBL" id="MJIL01000090">
    <property type="protein sequence ID" value="OLQ72771.1"/>
    <property type="molecule type" value="Genomic_DNA"/>
</dbReference>
<keyword evidence="2" id="KW-0472">Membrane</keyword>
<feature type="transmembrane region" description="Helical" evidence="2">
    <location>
        <begin position="34"/>
        <end position="55"/>
    </location>
</feature>
<sequence>MSHDKTPNNKMPDNDAAKAEAENTRDNRPKVFRLIMHFLTLAPIAHLFIGMPLFFVIFAGSISYFVGLCLYLLSFAVPIDFTESLALSYTVSGKLLVGSTLYHGWPIPLMSLFPVVYLACLLLLRYRFGSSNFAYWVSYDIETIWRVTLISFAVMAVGIVVGLGMKTAAICSTVVTTLYLLVRIYRFYAPLWGVYLRKLKVV</sequence>
<dbReference type="AlphaFoldDB" id="A0A1Q9GEE8"/>
<proteinExistence type="predicted"/>